<gene>
    <name evidence="1" type="ORF">JKL49_07820</name>
</gene>
<accession>A0A941CZ55</accession>
<evidence type="ECO:0008006" key="3">
    <source>
        <dbReference type="Google" id="ProtNLM"/>
    </source>
</evidence>
<reference evidence="1" key="1">
    <citation type="submission" date="2021-04" db="EMBL/GenBank/DDBJ databases">
        <title>Draft genome assembly of strain Phenylobacterium sp. 20VBR1 using MiniION and Illumina platforms.</title>
        <authorList>
            <person name="Thomas F.A."/>
            <person name="Krishnan K.P."/>
            <person name="Sinha R.K."/>
        </authorList>
    </citation>
    <scope>NUCLEOTIDE SEQUENCE</scope>
    <source>
        <strain evidence="1">20VBR1</strain>
    </source>
</reference>
<dbReference type="EMBL" id="JAGSGD010000001">
    <property type="protein sequence ID" value="MBR7619296.1"/>
    <property type="molecule type" value="Genomic_DNA"/>
</dbReference>
<dbReference type="Proteomes" id="UP000622580">
    <property type="component" value="Unassembled WGS sequence"/>
</dbReference>
<keyword evidence="2" id="KW-1185">Reference proteome</keyword>
<comment type="caution">
    <text evidence="1">The sequence shown here is derived from an EMBL/GenBank/DDBJ whole genome shotgun (WGS) entry which is preliminary data.</text>
</comment>
<sequence>MSAAPQTSRHAFDFNHGDWIVTNRRLKTRGGGSTDWDVFEARQRSDLRLDGMCSLDEIVFADHGFKGMTFRLYNPERDEWTIWWITDRDGVMQPPVMGRFDGTRGTFRGEDMDGDRPVQVVFDWQTAEPNAPRWSQAFSYDGGKSWETNWIMEFRRP</sequence>
<dbReference type="RefSeq" id="WP_215339618.1">
    <property type="nucleotide sequence ID" value="NZ_JAGSGD010000001.1"/>
</dbReference>
<evidence type="ECO:0000313" key="2">
    <source>
        <dbReference type="Proteomes" id="UP000622580"/>
    </source>
</evidence>
<protein>
    <recommendedName>
        <fullName evidence="3">DUF1579 domain-containing protein</fullName>
    </recommendedName>
</protein>
<proteinExistence type="predicted"/>
<dbReference type="AlphaFoldDB" id="A0A941CZ55"/>
<organism evidence="1 2">
    <name type="scientific">Phenylobacterium glaciei</name>
    <dbReference type="NCBI Taxonomy" id="2803784"/>
    <lineage>
        <taxon>Bacteria</taxon>
        <taxon>Pseudomonadati</taxon>
        <taxon>Pseudomonadota</taxon>
        <taxon>Alphaproteobacteria</taxon>
        <taxon>Caulobacterales</taxon>
        <taxon>Caulobacteraceae</taxon>
        <taxon>Phenylobacterium</taxon>
    </lineage>
</organism>
<name>A0A941CZ55_9CAUL</name>
<evidence type="ECO:0000313" key="1">
    <source>
        <dbReference type="EMBL" id="MBR7619296.1"/>
    </source>
</evidence>